<dbReference type="RefSeq" id="WP_055216880.1">
    <property type="nucleotide sequence ID" value="NZ_CZBU01000009.1"/>
</dbReference>
<evidence type="ECO:0000256" key="2">
    <source>
        <dbReference type="ARBA" id="ARBA00022475"/>
    </source>
</evidence>
<gene>
    <name evidence="7" type="primary">lrgA</name>
    <name evidence="7" type="ORF">ERS852490_03042</name>
</gene>
<protein>
    <submittedName>
        <fullName evidence="7">Antiholin-like protein LrgA</fullName>
    </submittedName>
</protein>
<proteinExistence type="predicted"/>
<dbReference type="InterPro" id="IPR005538">
    <property type="entry name" value="LrgA/CidA"/>
</dbReference>
<feature type="transmembrane region" description="Helical" evidence="6">
    <location>
        <begin position="7"/>
        <end position="24"/>
    </location>
</feature>
<evidence type="ECO:0000256" key="3">
    <source>
        <dbReference type="ARBA" id="ARBA00022692"/>
    </source>
</evidence>
<comment type="subcellular location">
    <subcellularLocation>
        <location evidence="1">Cell membrane</location>
        <topology evidence="1">Multi-pass membrane protein</topology>
    </subcellularLocation>
</comment>
<evidence type="ECO:0000313" key="8">
    <source>
        <dbReference type="Proteomes" id="UP000095621"/>
    </source>
</evidence>
<sequence length="131" mass="14359">MKLLRQFLIILAISFVGEALKYLLPLPVPASIYGMVILFVGLLTGLIKLSWVKDAGKFLIAVMPVMFIPAGVGLMSSWGVLKPMLVPVLVVTVVAIITVMAVTGQVTQIIIRADKKRELRKAERNEVNTNE</sequence>
<feature type="transmembrane region" description="Helical" evidence="6">
    <location>
        <begin position="58"/>
        <end position="78"/>
    </location>
</feature>
<feature type="transmembrane region" description="Helical" evidence="6">
    <location>
        <begin position="30"/>
        <end position="51"/>
    </location>
</feature>
<feature type="transmembrane region" description="Helical" evidence="6">
    <location>
        <begin position="84"/>
        <end position="111"/>
    </location>
</feature>
<reference evidence="7 8" key="1">
    <citation type="submission" date="2015-09" db="EMBL/GenBank/DDBJ databases">
        <authorList>
            <consortium name="Pathogen Informatics"/>
        </authorList>
    </citation>
    <scope>NUCLEOTIDE SEQUENCE [LARGE SCALE GENOMIC DNA]</scope>
    <source>
        <strain evidence="7 8">2789STDY5834875</strain>
    </source>
</reference>
<organism evidence="7 8">
    <name type="scientific">Lachnospira eligens</name>
    <dbReference type="NCBI Taxonomy" id="39485"/>
    <lineage>
        <taxon>Bacteria</taxon>
        <taxon>Bacillati</taxon>
        <taxon>Bacillota</taxon>
        <taxon>Clostridia</taxon>
        <taxon>Lachnospirales</taxon>
        <taxon>Lachnospiraceae</taxon>
        <taxon>Lachnospira</taxon>
    </lineage>
</organism>
<dbReference type="GO" id="GO:0005886">
    <property type="term" value="C:plasma membrane"/>
    <property type="evidence" value="ECO:0007669"/>
    <property type="project" value="UniProtKB-SubCell"/>
</dbReference>
<name>A0A174YW37_9FIRM</name>
<dbReference type="EMBL" id="CZBU01000009">
    <property type="protein sequence ID" value="CUQ79375.1"/>
    <property type="molecule type" value="Genomic_DNA"/>
</dbReference>
<dbReference type="Proteomes" id="UP000095621">
    <property type="component" value="Unassembled WGS sequence"/>
</dbReference>
<dbReference type="AlphaFoldDB" id="A0A174YW37"/>
<dbReference type="OrthoDB" id="3176438at2"/>
<evidence type="ECO:0000256" key="4">
    <source>
        <dbReference type="ARBA" id="ARBA00022989"/>
    </source>
</evidence>
<keyword evidence="4 6" id="KW-1133">Transmembrane helix</keyword>
<dbReference type="PANTHER" id="PTHR33931:SF2">
    <property type="entry name" value="HOLIN-LIKE PROTEIN CIDA"/>
    <property type="match status" value="1"/>
</dbReference>
<dbReference type="PANTHER" id="PTHR33931">
    <property type="entry name" value="HOLIN-LIKE PROTEIN CIDA-RELATED"/>
    <property type="match status" value="1"/>
</dbReference>
<keyword evidence="2" id="KW-1003">Cell membrane</keyword>
<evidence type="ECO:0000313" key="7">
    <source>
        <dbReference type="EMBL" id="CUQ79375.1"/>
    </source>
</evidence>
<evidence type="ECO:0000256" key="1">
    <source>
        <dbReference type="ARBA" id="ARBA00004651"/>
    </source>
</evidence>
<keyword evidence="5 6" id="KW-0472">Membrane</keyword>
<evidence type="ECO:0000256" key="5">
    <source>
        <dbReference type="ARBA" id="ARBA00023136"/>
    </source>
</evidence>
<accession>A0A174YW37</accession>
<keyword evidence="3 6" id="KW-0812">Transmembrane</keyword>
<evidence type="ECO:0000256" key="6">
    <source>
        <dbReference type="SAM" id="Phobius"/>
    </source>
</evidence>
<dbReference type="Pfam" id="PF03788">
    <property type="entry name" value="LrgA"/>
    <property type="match status" value="1"/>
</dbReference>